<dbReference type="PANTHER" id="PTHR47880:SF1">
    <property type="entry name" value="OS05G0353300 PROTEIN"/>
    <property type="match status" value="1"/>
</dbReference>
<dbReference type="EMBL" id="JAUUTY010000005">
    <property type="protein sequence ID" value="KAK1631762.1"/>
    <property type="molecule type" value="Genomic_DNA"/>
</dbReference>
<evidence type="ECO:0000313" key="1">
    <source>
        <dbReference type="EMBL" id="KAK1631762.1"/>
    </source>
</evidence>
<comment type="caution">
    <text evidence="1">The sequence shown here is derived from an EMBL/GenBank/DDBJ whole genome shotgun (WGS) entry which is preliminary data.</text>
</comment>
<organism evidence="1 2">
    <name type="scientific">Lolium multiflorum</name>
    <name type="common">Italian ryegrass</name>
    <name type="synonym">Lolium perenne subsp. multiflorum</name>
    <dbReference type="NCBI Taxonomy" id="4521"/>
    <lineage>
        <taxon>Eukaryota</taxon>
        <taxon>Viridiplantae</taxon>
        <taxon>Streptophyta</taxon>
        <taxon>Embryophyta</taxon>
        <taxon>Tracheophyta</taxon>
        <taxon>Spermatophyta</taxon>
        <taxon>Magnoliopsida</taxon>
        <taxon>Liliopsida</taxon>
        <taxon>Poales</taxon>
        <taxon>Poaceae</taxon>
        <taxon>BOP clade</taxon>
        <taxon>Pooideae</taxon>
        <taxon>Poodae</taxon>
        <taxon>Poeae</taxon>
        <taxon>Poeae Chloroplast Group 2 (Poeae type)</taxon>
        <taxon>Loliodinae</taxon>
        <taxon>Loliinae</taxon>
        <taxon>Lolium</taxon>
    </lineage>
</organism>
<proteinExistence type="predicted"/>
<accession>A0AAD8RVP3</accession>
<name>A0AAD8RVP3_LOLMU</name>
<keyword evidence="2" id="KW-1185">Reference proteome</keyword>
<dbReference type="AlphaFoldDB" id="A0AAD8RVP3"/>
<protein>
    <submittedName>
        <fullName evidence="1">Uncharacterized protein</fullName>
    </submittedName>
</protein>
<dbReference type="Proteomes" id="UP001231189">
    <property type="component" value="Unassembled WGS sequence"/>
</dbReference>
<gene>
    <name evidence="1" type="ORF">QYE76_006077</name>
</gene>
<reference evidence="1" key="1">
    <citation type="submission" date="2023-07" db="EMBL/GenBank/DDBJ databases">
        <title>A chromosome-level genome assembly of Lolium multiflorum.</title>
        <authorList>
            <person name="Chen Y."/>
            <person name="Copetti D."/>
            <person name="Kolliker R."/>
            <person name="Studer B."/>
        </authorList>
    </citation>
    <scope>NUCLEOTIDE SEQUENCE</scope>
    <source>
        <strain evidence="1">02402/16</strain>
        <tissue evidence="1">Leaf</tissue>
    </source>
</reference>
<dbReference type="PANTHER" id="PTHR47880">
    <property type="entry name" value="OS05G0353300 PROTEIN"/>
    <property type="match status" value="1"/>
</dbReference>
<evidence type="ECO:0000313" key="2">
    <source>
        <dbReference type="Proteomes" id="UP001231189"/>
    </source>
</evidence>
<sequence length="322" mass="35617">MLKLSNFAEVRRRGIMMKDAATRWAVREMGLEDYTWKISEAALHEEFGLDCPCICNIVDRILGSGLAPLPAYPRPAAVFLHPPSLPRSVRLDHFIPADGAELDLGTGAGELLAATIEYLEREPAATADNKVPLADLSPRELQLVLVYFAQEGRDAYCALEGFDGLCRPDRIHGETLELMTAIACGWIERIVGTGGDVSALLGEMDCVGLRPGFSLVEKNVTLYWDRSERARAVEFVRDVHRRGSVIAGADYDDETGGPVGYLAWEMVLSFYGPGFLHHLYWCGQIWSMTMYLTRSPPNLLMCMGSEVSFFGCVNGPARPRIL</sequence>